<proteinExistence type="predicted"/>
<sequence>MQQRARKPGARPYGASRVGEGPDRHVLEYQLVQGKMNNESESSRGKAERPDTIASSVFLLPALLLDACPPELQSVQVLESGTDVIYEASAPFGHFTDVDSPPPAMVRNDSPKVTVSWELGLGSCTTALPPAADPLAQTEGDDTAGESLGPSPTSAQPLLIQSSTSPLYALTSTARAQLLGIPQDHCSRHDRWLQPLSPDTLLRQTGLHPRGLVGSGQGSGLPQT</sequence>
<comment type="caution">
    <text evidence="1">The sequence shown here is derived from an EMBL/GenBank/DDBJ whole genome shotgun (WGS) entry which is preliminary data.</text>
</comment>
<name>A0ACB9VET0_9CETA</name>
<organism evidence="1 2">
    <name type="scientific">Ovis ammon polii x Ovis aries</name>
    <dbReference type="NCBI Taxonomy" id="2918886"/>
    <lineage>
        <taxon>Eukaryota</taxon>
        <taxon>Metazoa</taxon>
        <taxon>Chordata</taxon>
        <taxon>Craniata</taxon>
        <taxon>Vertebrata</taxon>
        <taxon>Euteleostomi</taxon>
        <taxon>Mammalia</taxon>
        <taxon>Eutheria</taxon>
        <taxon>Laurasiatheria</taxon>
        <taxon>Artiodactyla</taxon>
        <taxon>Ruminantia</taxon>
        <taxon>Pecora</taxon>
        <taxon>Bovidae</taxon>
        <taxon>Caprinae</taxon>
        <taxon>Ovis</taxon>
    </lineage>
</organism>
<accession>A0ACB9VET0</accession>
<evidence type="ECO:0000313" key="2">
    <source>
        <dbReference type="Proteomes" id="UP001057279"/>
    </source>
</evidence>
<dbReference type="EMBL" id="CM043027">
    <property type="protein sequence ID" value="KAI4587995.1"/>
    <property type="molecule type" value="Genomic_DNA"/>
</dbReference>
<evidence type="ECO:0000313" key="1">
    <source>
        <dbReference type="EMBL" id="KAI4587995.1"/>
    </source>
</evidence>
<reference evidence="1" key="1">
    <citation type="submission" date="2022-03" db="EMBL/GenBank/DDBJ databases">
        <title>Genomic analyses of argali, domestic sheep and their hybrids provide insights into chromosomal evolution, heterosis and genetic basis of agronomic traits.</title>
        <authorList>
            <person name="Li M."/>
        </authorList>
    </citation>
    <scope>NUCLEOTIDE SEQUENCE</scope>
    <source>
        <strain evidence="1">F1 hybrid</strain>
    </source>
</reference>
<keyword evidence="2" id="KW-1185">Reference proteome</keyword>
<dbReference type="Proteomes" id="UP001057279">
    <property type="component" value="Linkage Group LG02"/>
</dbReference>
<protein>
    <submittedName>
        <fullName evidence="1">Uncharacterized protein</fullName>
    </submittedName>
</protein>
<gene>
    <name evidence="1" type="ORF">MJG53_002403</name>
</gene>